<comment type="caution">
    <text evidence="1">The sequence shown here is derived from an EMBL/GenBank/DDBJ whole genome shotgun (WGS) entry which is preliminary data.</text>
</comment>
<name>A0A844FPH7_9LACO</name>
<sequence length="324" mass="36369">MKRKYISVLLLAGALLGVGVILPANHVQASTLSKWGATKLYTAPKAIRGTWYYRLNGKYYKTKITAHKLDNVTLYRSPKNFSSLLGKLEDLPDSEQVKVRKSFSKIAEGSTIKGWHGINSLTIHPWLPAWGFGSHYAPVTRTRKGVKIRALRIDYGAGHLLVAYAYPSKKLAEPESSSSVLKQWGATKKFTTSKATRGTWYYKDSGKIVKLKIDANKVNGIPLYKLLSIKQDEKLDDKLLNLSSAKQNKWHAYFDNHARACYSYKWHGKTGFNCNVWLAGGGNGFYYTPVTKTRYGIKTKAIRIGSGAGNWLYKYAYPSKDLAK</sequence>
<organism evidence="1 2">
    <name type="scientific">Lactobacillus equicursoris</name>
    <dbReference type="NCBI Taxonomy" id="420645"/>
    <lineage>
        <taxon>Bacteria</taxon>
        <taxon>Bacillati</taxon>
        <taxon>Bacillota</taxon>
        <taxon>Bacilli</taxon>
        <taxon>Lactobacillales</taxon>
        <taxon>Lactobacillaceae</taxon>
        <taxon>Lactobacillus</taxon>
    </lineage>
</organism>
<proteinExistence type="predicted"/>
<accession>A0A844FPH7</accession>
<gene>
    <name evidence="1" type="ORF">FYJ61_07100</name>
</gene>
<dbReference type="Proteomes" id="UP000452141">
    <property type="component" value="Unassembled WGS sequence"/>
</dbReference>
<reference evidence="1 2" key="1">
    <citation type="submission" date="2019-08" db="EMBL/GenBank/DDBJ databases">
        <title>In-depth cultivation of the pig gut microbiome towards novel bacterial diversity and tailored functional studies.</title>
        <authorList>
            <person name="Wylensek D."/>
            <person name="Hitch T.C.A."/>
            <person name="Clavel T."/>
        </authorList>
    </citation>
    <scope>NUCLEOTIDE SEQUENCE [LARGE SCALE GENOMIC DNA]</scope>
    <source>
        <strain evidence="1 2">WCA-470BD-2E</strain>
    </source>
</reference>
<evidence type="ECO:0000313" key="1">
    <source>
        <dbReference type="EMBL" id="MST80219.1"/>
    </source>
</evidence>
<dbReference type="RefSeq" id="WP_154487099.1">
    <property type="nucleotide sequence ID" value="NZ_VUMW01000020.1"/>
</dbReference>
<dbReference type="AlphaFoldDB" id="A0A844FPH7"/>
<dbReference type="EMBL" id="VUMW01000020">
    <property type="protein sequence ID" value="MST80219.1"/>
    <property type="molecule type" value="Genomic_DNA"/>
</dbReference>
<protein>
    <submittedName>
        <fullName evidence="1">Uncharacterized protein</fullName>
    </submittedName>
</protein>
<evidence type="ECO:0000313" key="2">
    <source>
        <dbReference type="Proteomes" id="UP000452141"/>
    </source>
</evidence>